<name>A0ABV7YZB4_9BACT</name>
<dbReference type="Proteomes" id="UP001595616">
    <property type="component" value="Unassembled WGS sequence"/>
</dbReference>
<proteinExistence type="predicted"/>
<dbReference type="Pfam" id="PF04397">
    <property type="entry name" value="LytTR"/>
    <property type="match status" value="1"/>
</dbReference>
<accession>A0ABV7YZB4</accession>
<sequence>MKLLYTKPAAVVTSSFRLPSVGVLSTETEMQMRVAGKKNLIDLNNIIYLKSAKNYTIFKLKNGREIISSKTLGIFEDELKGVSNFVRPHRSYIVNFDYVDDLQFNCRGGELFLDDEIINISRRKAADFRRKYRKFLTASGKNVSSTIRMKTKLRVS</sequence>
<dbReference type="PANTHER" id="PTHR37299">
    <property type="entry name" value="TRANSCRIPTIONAL REGULATOR-RELATED"/>
    <property type="match status" value="1"/>
</dbReference>
<feature type="domain" description="HTH LytTR-type" evidence="1">
    <location>
        <begin position="40"/>
        <end position="134"/>
    </location>
</feature>
<gene>
    <name evidence="2" type="ORF">ACFOOI_14850</name>
</gene>
<dbReference type="EMBL" id="JBHRYQ010000001">
    <property type="protein sequence ID" value="MFC3811939.1"/>
    <property type="molecule type" value="Genomic_DNA"/>
</dbReference>
<dbReference type="SMART" id="SM00850">
    <property type="entry name" value="LytTR"/>
    <property type="match status" value="1"/>
</dbReference>
<evidence type="ECO:0000313" key="3">
    <source>
        <dbReference type="Proteomes" id="UP001595616"/>
    </source>
</evidence>
<protein>
    <submittedName>
        <fullName evidence="2">LytR/AlgR family response regulator transcription factor</fullName>
    </submittedName>
</protein>
<dbReference type="RefSeq" id="WP_379838792.1">
    <property type="nucleotide sequence ID" value="NZ_JBHRYQ010000001.1"/>
</dbReference>
<evidence type="ECO:0000259" key="1">
    <source>
        <dbReference type="PROSITE" id="PS50930"/>
    </source>
</evidence>
<keyword evidence="3" id="KW-1185">Reference proteome</keyword>
<organism evidence="2 3">
    <name type="scientific">Lacihabitans lacunae</name>
    <dbReference type="NCBI Taxonomy" id="1028214"/>
    <lineage>
        <taxon>Bacteria</taxon>
        <taxon>Pseudomonadati</taxon>
        <taxon>Bacteroidota</taxon>
        <taxon>Cytophagia</taxon>
        <taxon>Cytophagales</taxon>
        <taxon>Leadbetterellaceae</taxon>
        <taxon>Lacihabitans</taxon>
    </lineage>
</organism>
<dbReference type="Gene3D" id="2.40.50.1020">
    <property type="entry name" value="LytTr DNA-binding domain"/>
    <property type="match status" value="1"/>
</dbReference>
<dbReference type="InterPro" id="IPR007492">
    <property type="entry name" value="LytTR_DNA-bd_dom"/>
</dbReference>
<evidence type="ECO:0000313" key="2">
    <source>
        <dbReference type="EMBL" id="MFC3811939.1"/>
    </source>
</evidence>
<reference evidence="3" key="1">
    <citation type="journal article" date="2019" name="Int. J. Syst. Evol. Microbiol.">
        <title>The Global Catalogue of Microorganisms (GCM) 10K type strain sequencing project: providing services to taxonomists for standard genome sequencing and annotation.</title>
        <authorList>
            <consortium name="The Broad Institute Genomics Platform"/>
            <consortium name="The Broad Institute Genome Sequencing Center for Infectious Disease"/>
            <person name="Wu L."/>
            <person name="Ma J."/>
        </authorList>
    </citation>
    <scope>NUCLEOTIDE SEQUENCE [LARGE SCALE GENOMIC DNA]</scope>
    <source>
        <strain evidence="3">CECT 7956</strain>
    </source>
</reference>
<comment type="caution">
    <text evidence="2">The sequence shown here is derived from an EMBL/GenBank/DDBJ whole genome shotgun (WGS) entry which is preliminary data.</text>
</comment>
<dbReference type="InterPro" id="IPR046947">
    <property type="entry name" value="LytR-like"/>
</dbReference>
<dbReference type="PANTHER" id="PTHR37299:SF1">
    <property type="entry name" value="STAGE 0 SPORULATION PROTEIN A HOMOLOG"/>
    <property type="match status" value="1"/>
</dbReference>
<dbReference type="PROSITE" id="PS50930">
    <property type="entry name" value="HTH_LYTTR"/>
    <property type="match status" value="1"/>
</dbReference>